<proteinExistence type="predicted"/>
<keyword evidence="5" id="KW-0067">ATP-binding</keyword>
<dbReference type="AlphaFoldDB" id="A0A7S8EAS8"/>
<keyword evidence="6" id="KW-0472">Membrane</keyword>
<dbReference type="PANTHER" id="PTHR43289">
    <property type="entry name" value="MITOGEN-ACTIVATED PROTEIN KINASE KINASE KINASE 20-RELATED"/>
    <property type="match status" value="1"/>
</dbReference>
<evidence type="ECO:0000259" key="7">
    <source>
        <dbReference type="PROSITE" id="PS50011"/>
    </source>
</evidence>
<reference evidence="8 9" key="1">
    <citation type="submission" date="2020-02" db="EMBL/GenBank/DDBJ databases">
        <authorList>
            <person name="Zheng R.K."/>
            <person name="Sun C.M."/>
        </authorList>
    </citation>
    <scope>NUCLEOTIDE SEQUENCE [LARGE SCALE GENOMIC DNA]</scope>
    <source>
        <strain evidence="9">rifampicinis</strain>
    </source>
</reference>
<name>A0A7S8EAS8_9CHLR</name>
<feature type="domain" description="Protein kinase" evidence="7">
    <location>
        <begin position="13"/>
        <end position="274"/>
    </location>
</feature>
<evidence type="ECO:0000313" key="8">
    <source>
        <dbReference type="EMBL" id="QPC83526.1"/>
    </source>
</evidence>
<dbReference type="Gene3D" id="1.10.510.10">
    <property type="entry name" value="Transferase(Phosphotransferase) domain 1"/>
    <property type="match status" value="1"/>
</dbReference>
<keyword evidence="3" id="KW-0547">Nucleotide-binding</keyword>
<dbReference type="EC" id="2.7.11.1" evidence="1"/>
<dbReference type="CDD" id="cd14014">
    <property type="entry name" value="STKc_PknB_like"/>
    <property type="match status" value="1"/>
</dbReference>
<evidence type="ECO:0000256" key="2">
    <source>
        <dbReference type="ARBA" id="ARBA00022679"/>
    </source>
</evidence>
<feature type="transmembrane region" description="Helical" evidence="6">
    <location>
        <begin position="368"/>
        <end position="390"/>
    </location>
</feature>
<dbReference type="GO" id="GO:0004674">
    <property type="term" value="F:protein serine/threonine kinase activity"/>
    <property type="evidence" value="ECO:0007669"/>
    <property type="project" value="UniProtKB-KW"/>
</dbReference>
<evidence type="ECO:0000313" key="9">
    <source>
        <dbReference type="Proteomes" id="UP000594468"/>
    </source>
</evidence>
<dbReference type="InterPro" id="IPR008271">
    <property type="entry name" value="Ser/Thr_kinase_AS"/>
</dbReference>
<dbReference type="InterPro" id="IPR011009">
    <property type="entry name" value="Kinase-like_dom_sf"/>
</dbReference>
<dbReference type="GO" id="GO:0005524">
    <property type="term" value="F:ATP binding"/>
    <property type="evidence" value="ECO:0007669"/>
    <property type="project" value="UniProtKB-KW"/>
</dbReference>
<gene>
    <name evidence="8" type="ORF">G4Y79_03845</name>
</gene>
<dbReference type="PANTHER" id="PTHR43289:SF6">
    <property type="entry name" value="SERINE_THREONINE-PROTEIN KINASE NEKL-3"/>
    <property type="match status" value="1"/>
</dbReference>
<evidence type="ECO:0000256" key="6">
    <source>
        <dbReference type="SAM" id="Phobius"/>
    </source>
</evidence>
<evidence type="ECO:0000256" key="5">
    <source>
        <dbReference type="ARBA" id="ARBA00022840"/>
    </source>
</evidence>
<evidence type="ECO:0000256" key="3">
    <source>
        <dbReference type="ARBA" id="ARBA00022741"/>
    </source>
</evidence>
<keyword evidence="6" id="KW-1133">Transmembrane helix</keyword>
<protein>
    <recommendedName>
        <fullName evidence="1">non-specific serine/threonine protein kinase</fullName>
        <ecNumber evidence="1">2.7.11.1</ecNumber>
    </recommendedName>
</protein>
<keyword evidence="8" id="KW-0723">Serine/threonine-protein kinase</keyword>
<keyword evidence="2" id="KW-0808">Transferase</keyword>
<keyword evidence="9" id="KW-1185">Reference proteome</keyword>
<keyword evidence="6" id="KW-0812">Transmembrane</keyword>
<dbReference type="Proteomes" id="UP000594468">
    <property type="component" value="Chromosome"/>
</dbReference>
<organism evidence="8 9">
    <name type="scientific">Phototrophicus methaneseepsis</name>
    <dbReference type="NCBI Taxonomy" id="2710758"/>
    <lineage>
        <taxon>Bacteria</taxon>
        <taxon>Bacillati</taxon>
        <taxon>Chloroflexota</taxon>
        <taxon>Candidatus Thermofontia</taxon>
        <taxon>Phototrophicales</taxon>
        <taxon>Phototrophicaceae</taxon>
        <taxon>Phototrophicus</taxon>
    </lineage>
</organism>
<dbReference type="Pfam" id="PF00069">
    <property type="entry name" value="Pkinase"/>
    <property type="match status" value="1"/>
</dbReference>
<dbReference type="PROSITE" id="PS00108">
    <property type="entry name" value="PROTEIN_KINASE_ST"/>
    <property type="match status" value="1"/>
</dbReference>
<dbReference type="Gene3D" id="3.30.200.20">
    <property type="entry name" value="Phosphorylase Kinase, domain 1"/>
    <property type="match status" value="1"/>
</dbReference>
<dbReference type="EMBL" id="CP062983">
    <property type="protein sequence ID" value="QPC83526.1"/>
    <property type="molecule type" value="Genomic_DNA"/>
</dbReference>
<evidence type="ECO:0000256" key="1">
    <source>
        <dbReference type="ARBA" id="ARBA00012513"/>
    </source>
</evidence>
<dbReference type="InterPro" id="IPR000719">
    <property type="entry name" value="Prot_kinase_dom"/>
</dbReference>
<dbReference type="KEGG" id="pmet:G4Y79_03845"/>
<sequence length="568" mass="61899">MTDDLIGKILGDYRLERKLTSGGMSHVYIGIDEKLGRRAAVKILTPEFQDQDKSLKVRFSREAKAVAQLEHDNIITIYQYGEVDGMYFLAMRYIDGPDLSDVIKTYRTKGELMPVERALAILEQVAIALDYAHARGIIHRDVKPSNVLLGHDDKAVLTDFGLVLWADVDNTLGTAFGTPRYISPEQATDSQLAVPQSDIYSLGVMAYEIFTGKHLFTGQNAMEVALAHIHEPPMPPRAHNPRMPGDAQAQILKALEKEPEQRHSTAVEFIHALKSAYNVAHDEYGPTLPFRPDTHSTPIVGSAAAAVGSASSDKFNTPSFNKITSPLTESPTATPSEKARATTKILQSWDEPAPAPDIAEKMRGNRSLPIIGGMGVVLLAVIIFAVMMMGGGNGDEGTPTAVMDTNDQVVAAEGTLISPTATPTPIPTVAPQEAIFRLRYNDDLIVLVNEGPSTLFMTGLGIRGTDDDDSYQSSGLEALQPGQCLVVKNNLQSATVPTAWRCSTMQEVTVSSSHSRFWYADTASDDLFRVLNEGREVGSCETVGRLVGRQTTECVIQWPNFDTERKGV</sequence>
<accession>A0A7S8EAS8</accession>
<dbReference type="RefSeq" id="WP_195171593.1">
    <property type="nucleotide sequence ID" value="NZ_CP062983.1"/>
</dbReference>
<dbReference type="SUPFAM" id="SSF56112">
    <property type="entry name" value="Protein kinase-like (PK-like)"/>
    <property type="match status" value="1"/>
</dbReference>
<dbReference type="PROSITE" id="PS50011">
    <property type="entry name" value="PROTEIN_KINASE_DOM"/>
    <property type="match status" value="1"/>
</dbReference>
<keyword evidence="4 8" id="KW-0418">Kinase</keyword>
<evidence type="ECO:0000256" key="4">
    <source>
        <dbReference type="ARBA" id="ARBA00022777"/>
    </source>
</evidence>
<dbReference type="SMART" id="SM00220">
    <property type="entry name" value="S_TKc"/>
    <property type="match status" value="1"/>
</dbReference>